<sequence>MSYSTTTTTTTFLLATIFLIGLFEIKSIQSAKLQVPFQDLATPKPAISSKIYYLTESCSICEKFRPDFTRVKKPPGLNETLESEPSTEPKADSKPEPDDGETLKRVPRQTSLATKLKGDDPDKDIILLDYRKQSLNDSDLQQNGTWSWKKSFKKIHAKWIERKNDTSKKIQQDVVAKLKIEKTPEGEEKKKLVLEFKKKIQNLTSLNSMMMMIDEPYNAQEFEEEMLGDDEEDNEDGEKEKILVKREIKQIFLDPIKQPSIVIRSKRSAAIDTSNDPTGTDNPLIEMTTLPTQIFDENDQLLTNNNVTELKKNGTYEKCRLLIRLKANPEDIITDTAEEEEEKEKELDSKVVTEDKKETLPEPSESKESENVADSVEKIDEIKSLEKITDNVVVGKEKEKQPEKSSNVLEEPKMIEKVATKIEETVSDVVSPSSPAPPVSTLTKEEEKSTNTVEVEELKPILTIADDEKLIAAATTTTTKAETPIESSSPSSTEKVKEEVEAPKVTPKEVETQNHGKHQWLNQKQLKHQRSNQKQLKHQRSNQKKLKHQRSPNQKKLKESPKVTPEEVEAPMVKPEAIEAPKIKPEEVKAPEVTPKETTKVVADDEKTKETSTISTVKVSTTEKPKPKPKSKPTNLQLGLLINIRKFVDGVFESIETDVNRSVTKKREIKKMNPFWKNVKIFTSDPEMTEFFYDGEKLTSLDNVDDKSPTKKSTDDGKLRRKRSTTTVKSNSFMDMVDMDDIVRLLSPNGTIDLNIADEKWILLERKIFFNDVDNDSDEELILNLYFKPKENEDEEMVDDDGLKRSKKMKKALQCPTGTFDCNSDGHLCIPNSLICNGEDNCGNGHDEMLNCAPTLNMFYVKDITLRRHPISNDGNGGWFDLDPATEEMFWLGTRILFILFATSLFLYILLLLCRMCDRLRYPDNQYGSSSAASMFLIPKGNYISISGDTIERKPYQACQPKKSSTGKSSRMDNQGSKIHEYIYVNNNYGQPQGSTMVSTDVQPPTYDNRSRRNGQRGQQQHRRQSSDITTDDEYPPLYEETIRNYGTKKNEMKFYF</sequence>
<dbReference type="EMBL" id="NJHN03000107">
    <property type="protein sequence ID" value="KAH9414520.1"/>
    <property type="molecule type" value="Genomic_DNA"/>
</dbReference>
<feature type="compositionally biased region" description="Acidic residues" evidence="3">
    <location>
        <begin position="334"/>
        <end position="343"/>
    </location>
</feature>
<feature type="compositionally biased region" description="Basic and acidic residues" evidence="3">
    <location>
        <begin position="556"/>
        <end position="565"/>
    </location>
</feature>
<evidence type="ECO:0000313" key="6">
    <source>
        <dbReference type="Proteomes" id="UP000887458"/>
    </source>
</evidence>
<reference evidence="5 6" key="1">
    <citation type="journal article" date="2018" name="J. Allergy Clin. Immunol.">
        <title>High-quality assembly of Dermatophagoides pteronyssinus genome and transcriptome reveals a wide range of novel allergens.</title>
        <authorList>
            <person name="Liu X.Y."/>
            <person name="Yang K.Y."/>
            <person name="Wang M.Q."/>
            <person name="Kwok J.S."/>
            <person name="Zeng X."/>
            <person name="Yang Z."/>
            <person name="Xiao X.J."/>
            <person name="Lau C.P."/>
            <person name="Li Y."/>
            <person name="Huang Z.M."/>
            <person name="Ba J.G."/>
            <person name="Yim A.K."/>
            <person name="Ouyang C.Y."/>
            <person name="Ngai S.M."/>
            <person name="Chan T.F."/>
            <person name="Leung E.L."/>
            <person name="Liu L."/>
            <person name="Liu Z.G."/>
            <person name="Tsui S.K."/>
        </authorList>
    </citation>
    <scope>NUCLEOTIDE SEQUENCE [LARGE SCALE GENOMIC DNA]</scope>
    <source>
        <strain evidence="5">Derp</strain>
    </source>
</reference>
<feature type="region of interest" description="Disordered" evidence="3">
    <location>
        <begin position="475"/>
        <end position="586"/>
    </location>
</feature>
<proteinExistence type="predicted"/>
<name>A0ABQ8IW31_DERPT</name>
<evidence type="ECO:0000256" key="1">
    <source>
        <dbReference type="ARBA" id="ARBA00023157"/>
    </source>
</evidence>
<feature type="compositionally biased region" description="Basic and acidic residues" evidence="3">
    <location>
        <begin position="576"/>
        <end position="586"/>
    </location>
</feature>
<organism evidence="5 6">
    <name type="scientific">Dermatophagoides pteronyssinus</name>
    <name type="common">European house dust mite</name>
    <dbReference type="NCBI Taxonomy" id="6956"/>
    <lineage>
        <taxon>Eukaryota</taxon>
        <taxon>Metazoa</taxon>
        <taxon>Ecdysozoa</taxon>
        <taxon>Arthropoda</taxon>
        <taxon>Chelicerata</taxon>
        <taxon>Arachnida</taxon>
        <taxon>Acari</taxon>
        <taxon>Acariformes</taxon>
        <taxon>Sarcoptiformes</taxon>
        <taxon>Astigmata</taxon>
        <taxon>Psoroptidia</taxon>
        <taxon>Analgoidea</taxon>
        <taxon>Pyroglyphidae</taxon>
        <taxon>Dermatophagoidinae</taxon>
        <taxon>Dermatophagoides</taxon>
    </lineage>
</organism>
<feature type="compositionally biased region" description="Basic residues" evidence="3">
    <location>
        <begin position="525"/>
        <end position="555"/>
    </location>
</feature>
<feature type="compositionally biased region" description="Basic and acidic residues" evidence="3">
    <location>
        <begin position="494"/>
        <end position="514"/>
    </location>
</feature>
<feature type="compositionally biased region" description="Basic and acidic residues" evidence="3">
    <location>
        <begin position="703"/>
        <end position="718"/>
    </location>
</feature>
<dbReference type="SUPFAM" id="SSF57424">
    <property type="entry name" value="LDL receptor-like module"/>
    <property type="match status" value="1"/>
</dbReference>
<dbReference type="InterPro" id="IPR002172">
    <property type="entry name" value="LDrepeatLR_classA_rpt"/>
</dbReference>
<feature type="transmembrane region" description="Helical" evidence="4">
    <location>
        <begin position="889"/>
        <end position="913"/>
    </location>
</feature>
<feature type="compositionally biased region" description="Polar residues" evidence="3">
    <location>
        <begin position="991"/>
        <end position="1008"/>
    </location>
</feature>
<gene>
    <name evidence="5" type="ORF">DERP_008715</name>
</gene>
<dbReference type="PROSITE" id="PS50068">
    <property type="entry name" value="LDLRA_2"/>
    <property type="match status" value="1"/>
</dbReference>
<evidence type="ECO:0000256" key="3">
    <source>
        <dbReference type="SAM" id="MobiDB-lite"/>
    </source>
</evidence>
<evidence type="ECO:0000256" key="4">
    <source>
        <dbReference type="SAM" id="Phobius"/>
    </source>
</evidence>
<feature type="region of interest" description="Disordered" evidence="3">
    <location>
        <begin position="703"/>
        <end position="724"/>
    </location>
</feature>
<dbReference type="CDD" id="cd00112">
    <property type="entry name" value="LDLa"/>
    <property type="match status" value="1"/>
</dbReference>
<feature type="compositionally biased region" description="Basic and acidic residues" evidence="3">
    <location>
        <begin position="344"/>
        <end position="375"/>
    </location>
</feature>
<dbReference type="Pfam" id="PF00057">
    <property type="entry name" value="Ldl_recept_a"/>
    <property type="match status" value="1"/>
</dbReference>
<feature type="region of interest" description="Disordered" evidence="3">
    <location>
        <begin position="334"/>
        <end position="375"/>
    </location>
</feature>
<feature type="region of interest" description="Disordered" evidence="3">
    <location>
        <begin position="72"/>
        <end position="117"/>
    </location>
</feature>
<feature type="compositionally biased region" description="Low complexity" evidence="3">
    <location>
        <begin position="475"/>
        <end position="493"/>
    </location>
</feature>
<reference evidence="5 6" key="2">
    <citation type="journal article" date="2022" name="Mol. Biol. Evol.">
        <title>Comparative Genomics Reveals Insights into the Divergent Evolution of Astigmatic Mites and Household Pest Adaptations.</title>
        <authorList>
            <person name="Xiong Q."/>
            <person name="Wan A.T."/>
            <person name="Liu X."/>
            <person name="Fung C.S."/>
            <person name="Xiao X."/>
            <person name="Malainual N."/>
            <person name="Hou J."/>
            <person name="Wang L."/>
            <person name="Wang M."/>
            <person name="Yang K.Y."/>
            <person name="Cui Y."/>
            <person name="Leung E.L."/>
            <person name="Nong W."/>
            <person name="Shin S.K."/>
            <person name="Au S.W."/>
            <person name="Jeong K.Y."/>
            <person name="Chew F.T."/>
            <person name="Hui J.H."/>
            <person name="Leung T.F."/>
            <person name="Tungtrongchitr A."/>
            <person name="Zhong N."/>
            <person name="Liu Z."/>
            <person name="Tsui S.K."/>
        </authorList>
    </citation>
    <scope>NUCLEOTIDE SEQUENCE [LARGE SCALE GENOMIC DNA]</scope>
    <source>
        <strain evidence="5">Derp</strain>
    </source>
</reference>
<dbReference type="Gene3D" id="4.10.400.10">
    <property type="entry name" value="Low-density Lipoprotein Receptor"/>
    <property type="match status" value="1"/>
</dbReference>
<feature type="compositionally biased region" description="Basic and acidic residues" evidence="3">
    <location>
        <begin position="87"/>
        <end position="104"/>
    </location>
</feature>
<keyword evidence="1" id="KW-1015">Disulfide bond</keyword>
<feature type="compositionally biased region" description="Basic residues" evidence="3">
    <location>
        <begin position="1012"/>
        <end position="1024"/>
    </location>
</feature>
<dbReference type="SMART" id="SM00192">
    <property type="entry name" value="LDLa"/>
    <property type="match status" value="1"/>
</dbReference>
<evidence type="ECO:0000256" key="2">
    <source>
        <dbReference type="PROSITE-ProRule" id="PRU00124"/>
    </source>
</evidence>
<evidence type="ECO:0000313" key="5">
    <source>
        <dbReference type="EMBL" id="KAH9414520.1"/>
    </source>
</evidence>
<dbReference type="Proteomes" id="UP000887458">
    <property type="component" value="Unassembled WGS sequence"/>
</dbReference>
<protein>
    <submittedName>
        <fullName evidence="5">Uncharacterized protein</fullName>
    </submittedName>
</protein>
<comment type="caution">
    <text evidence="2">Lacks conserved residue(s) required for the propagation of feature annotation.</text>
</comment>
<accession>A0ABQ8IW31</accession>
<feature type="region of interest" description="Disordered" evidence="3">
    <location>
        <begin position="613"/>
        <end position="634"/>
    </location>
</feature>
<keyword evidence="4" id="KW-1133">Transmembrane helix</keyword>
<comment type="caution">
    <text evidence="5">The sequence shown here is derived from an EMBL/GenBank/DDBJ whole genome shotgun (WGS) entry which is preliminary data.</text>
</comment>
<feature type="region of interest" description="Disordered" evidence="3">
    <location>
        <begin position="425"/>
        <end position="454"/>
    </location>
</feature>
<keyword evidence="6" id="KW-1185">Reference proteome</keyword>
<keyword evidence="4" id="KW-0812">Transmembrane</keyword>
<feature type="region of interest" description="Disordered" evidence="3">
    <location>
        <begin position="991"/>
        <end position="1037"/>
    </location>
</feature>
<dbReference type="InterPro" id="IPR036055">
    <property type="entry name" value="LDL_receptor-like_sf"/>
</dbReference>
<keyword evidence="4" id="KW-0472">Membrane</keyword>